<evidence type="ECO:0000256" key="4">
    <source>
        <dbReference type="ARBA" id="ARBA00019465"/>
    </source>
</evidence>
<feature type="domain" description="Ketopantoate reductase C-terminal" evidence="11">
    <location>
        <begin position="192"/>
        <end position="311"/>
    </location>
</feature>
<evidence type="ECO:0000256" key="6">
    <source>
        <dbReference type="ARBA" id="ARBA00023002"/>
    </source>
</evidence>
<dbReference type="EMBL" id="CP001998">
    <property type="protein sequence ID" value="ADE55252.1"/>
    <property type="molecule type" value="Genomic_DNA"/>
</dbReference>
<dbReference type="HOGENOM" id="CLU_031468_2_0_0"/>
<evidence type="ECO:0000256" key="2">
    <source>
        <dbReference type="ARBA" id="ARBA00007870"/>
    </source>
</evidence>
<dbReference type="Proteomes" id="UP000000925">
    <property type="component" value="Chromosome"/>
</dbReference>
<dbReference type="Gene3D" id="3.40.50.720">
    <property type="entry name" value="NAD(P)-binding Rossmann-like Domain"/>
    <property type="match status" value="1"/>
</dbReference>
<dbReference type="InterPro" id="IPR036291">
    <property type="entry name" value="NAD(P)-bd_dom_sf"/>
</dbReference>
<dbReference type="InterPro" id="IPR013752">
    <property type="entry name" value="KPA_reductase"/>
</dbReference>
<dbReference type="GO" id="GO:0015940">
    <property type="term" value="P:pantothenate biosynthetic process"/>
    <property type="evidence" value="ECO:0007669"/>
    <property type="project" value="UniProtKB-UniPathway"/>
</dbReference>
<keyword evidence="5 9" id="KW-0521">NADP</keyword>
<accession>D5EM92</accession>
<evidence type="ECO:0000256" key="1">
    <source>
        <dbReference type="ARBA" id="ARBA00004994"/>
    </source>
</evidence>
<dbReference type="Pfam" id="PF08546">
    <property type="entry name" value="ApbA_C"/>
    <property type="match status" value="1"/>
</dbReference>
<evidence type="ECO:0000259" key="11">
    <source>
        <dbReference type="Pfam" id="PF08546"/>
    </source>
</evidence>
<evidence type="ECO:0000256" key="8">
    <source>
        <dbReference type="ARBA" id="ARBA00048793"/>
    </source>
</evidence>
<dbReference type="SUPFAM" id="SSF51735">
    <property type="entry name" value="NAD(P)-binding Rossmann-fold domains"/>
    <property type="match status" value="1"/>
</dbReference>
<dbReference type="PANTHER" id="PTHR21708:SF26">
    <property type="entry name" value="2-DEHYDROPANTOATE 2-REDUCTASE"/>
    <property type="match status" value="1"/>
</dbReference>
<comment type="catalytic activity">
    <reaction evidence="8 9">
        <text>(R)-pantoate + NADP(+) = 2-dehydropantoate + NADPH + H(+)</text>
        <dbReference type="Rhea" id="RHEA:16233"/>
        <dbReference type="ChEBI" id="CHEBI:11561"/>
        <dbReference type="ChEBI" id="CHEBI:15378"/>
        <dbReference type="ChEBI" id="CHEBI:15980"/>
        <dbReference type="ChEBI" id="CHEBI:57783"/>
        <dbReference type="ChEBI" id="CHEBI:58349"/>
        <dbReference type="EC" id="1.1.1.169"/>
    </reaction>
</comment>
<dbReference type="InterPro" id="IPR003710">
    <property type="entry name" value="ApbA"/>
</dbReference>
<dbReference type="NCBIfam" id="TIGR00745">
    <property type="entry name" value="apbA_panE"/>
    <property type="match status" value="1"/>
</dbReference>
<evidence type="ECO:0000256" key="7">
    <source>
        <dbReference type="ARBA" id="ARBA00032024"/>
    </source>
</evidence>
<dbReference type="RefSeq" id="WP_013043974.1">
    <property type="nucleotide sequence ID" value="NC_014008.1"/>
</dbReference>
<dbReference type="SUPFAM" id="SSF48179">
    <property type="entry name" value="6-phosphogluconate dehydrogenase C-terminal domain-like"/>
    <property type="match status" value="1"/>
</dbReference>
<dbReference type="EC" id="1.1.1.169" evidence="3 9"/>
<organism evidence="12 13">
    <name type="scientific">Coraliomargarita akajimensis (strain DSM 45221 / IAM 15411 / JCM 23193 / KCTC 12865 / 04OKA010-24)</name>
    <dbReference type="NCBI Taxonomy" id="583355"/>
    <lineage>
        <taxon>Bacteria</taxon>
        <taxon>Pseudomonadati</taxon>
        <taxon>Verrucomicrobiota</taxon>
        <taxon>Opitutia</taxon>
        <taxon>Puniceicoccales</taxon>
        <taxon>Coraliomargaritaceae</taxon>
        <taxon>Coraliomargarita</taxon>
    </lineage>
</organism>
<name>D5EM92_CORAD</name>
<dbReference type="STRING" id="583355.Caka_2235"/>
<evidence type="ECO:0000256" key="3">
    <source>
        <dbReference type="ARBA" id="ARBA00013014"/>
    </source>
</evidence>
<dbReference type="InterPro" id="IPR013332">
    <property type="entry name" value="KPR_N"/>
</dbReference>
<dbReference type="InterPro" id="IPR013328">
    <property type="entry name" value="6PGD_dom2"/>
</dbReference>
<dbReference type="FunFam" id="1.10.1040.10:FF:000017">
    <property type="entry name" value="2-dehydropantoate 2-reductase"/>
    <property type="match status" value="1"/>
</dbReference>
<proteinExistence type="inferred from homology"/>
<keyword evidence="13" id="KW-1185">Reference proteome</keyword>
<dbReference type="InterPro" id="IPR051402">
    <property type="entry name" value="KPR-Related"/>
</dbReference>
<protein>
    <recommendedName>
        <fullName evidence="4 9">2-dehydropantoate 2-reductase</fullName>
        <ecNumber evidence="3 9">1.1.1.169</ecNumber>
    </recommendedName>
    <alternativeName>
        <fullName evidence="7 9">Ketopantoate reductase</fullName>
    </alternativeName>
</protein>
<dbReference type="eggNOG" id="COG1893">
    <property type="taxonomic scope" value="Bacteria"/>
</dbReference>
<evidence type="ECO:0000256" key="5">
    <source>
        <dbReference type="ARBA" id="ARBA00022857"/>
    </source>
</evidence>
<gene>
    <name evidence="12" type="ordered locus">Caka_2235</name>
</gene>
<reference evidence="12 13" key="1">
    <citation type="journal article" date="2010" name="Stand. Genomic Sci.">
        <title>Complete genome sequence of Coraliomargarita akajimensis type strain (04OKA010-24).</title>
        <authorList>
            <person name="Mavromatis K."/>
            <person name="Abt B."/>
            <person name="Brambilla E."/>
            <person name="Lapidus A."/>
            <person name="Copeland A."/>
            <person name="Deshpande S."/>
            <person name="Nolan M."/>
            <person name="Lucas S."/>
            <person name="Tice H."/>
            <person name="Cheng J.F."/>
            <person name="Han C."/>
            <person name="Detter J.C."/>
            <person name="Woyke T."/>
            <person name="Goodwin L."/>
            <person name="Pitluck S."/>
            <person name="Held B."/>
            <person name="Brettin T."/>
            <person name="Tapia R."/>
            <person name="Ivanova N."/>
            <person name="Mikhailova N."/>
            <person name="Pati A."/>
            <person name="Liolios K."/>
            <person name="Chen A."/>
            <person name="Palaniappan K."/>
            <person name="Land M."/>
            <person name="Hauser L."/>
            <person name="Chang Y.J."/>
            <person name="Jeffries C.D."/>
            <person name="Rohde M."/>
            <person name="Goker M."/>
            <person name="Bristow J."/>
            <person name="Eisen J.A."/>
            <person name="Markowitz V."/>
            <person name="Hugenholtz P."/>
            <person name="Klenk H.P."/>
            <person name="Kyrpides N.C."/>
        </authorList>
    </citation>
    <scope>NUCLEOTIDE SEQUENCE [LARGE SCALE GENOMIC DNA]</scope>
    <source>
        <strain evidence="13">DSM 45221 / IAM 15411 / JCM 23193 / KCTC 12865</strain>
    </source>
</reference>
<dbReference type="UniPathway" id="UPA00028">
    <property type="reaction ID" value="UER00004"/>
</dbReference>
<dbReference type="AlphaFoldDB" id="D5EM92"/>
<dbReference type="KEGG" id="caa:Caka_2235"/>
<dbReference type="InterPro" id="IPR008927">
    <property type="entry name" value="6-PGluconate_DH-like_C_sf"/>
</dbReference>
<sequence length="316" mass="34232">MSAIGNRWALIGPGAIGLYYGGFLAQRGVELHVLARSDADVMKADGIRVRMVDPVTEVLDDDFFVQPKQVARRATEIGSVDVVVVSAKSTVNDVLIETLRPLIRDGSTVILSLQNGMGNVEHFAQAFPNNPVLGGLCFVCVNRTEPAVVENYLPGRVEIGSLEGRWPCEAEAVVDAFKAAGLKCRVSKSLSESLWRKLCWNVPFNGLAIAAGGITTDKILADPDLAQRARVLMGEVKAAAQTEGIEIEDHFLQGQFDVTEQMGAYQPSSLIDFLAGRPVELESIWGVPLRRGEAADCEMPELRRLYAQIKKALAGA</sequence>
<dbReference type="Gene3D" id="1.10.1040.10">
    <property type="entry name" value="N-(1-d-carboxylethyl)-l-norvaline Dehydrogenase, domain 2"/>
    <property type="match status" value="1"/>
</dbReference>
<comment type="pathway">
    <text evidence="1 9">Cofactor biosynthesis; (R)-pantothenate biosynthesis; (R)-pantoate from 3-methyl-2-oxobutanoate: step 2/2.</text>
</comment>
<comment type="function">
    <text evidence="9">Catalyzes the NADPH-dependent reduction of ketopantoate into pantoic acid.</text>
</comment>
<dbReference type="OrthoDB" id="9793586at2"/>
<evidence type="ECO:0000256" key="9">
    <source>
        <dbReference type="RuleBase" id="RU362068"/>
    </source>
</evidence>
<evidence type="ECO:0000313" key="12">
    <source>
        <dbReference type="EMBL" id="ADE55252.1"/>
    </source>
</evidence>
<dbReference type="GO" id="GO:0005737">
    <property type="term" value="C:cytoplasm"/>
    <property type="evidence" value="ECO:0007669"/>
    <property type="project" value="TreeGrafter"/>
</dbReference>
<comment type="similarity">
    <text evidence="2 9">Belongs to the ketopantoate reductase family.</text>
</comment>
<dbReference type="GO" id="GO:0008677">
    <property type="term" value="F:2-dehydropantoate 2-reductase activity"/>
    <property type="evidence" value="ECO:0007669"/>
    <property type="project" value="UniProtKB-EC"/>
</dbReference>
<dbReference type="Pfam" id="PF02558">
    <property type="entry name" value="ApbA"/>
    <property type="match status" value="1"/>
</dbReference>
<keyword evidence="6 9" id="KW-0560">Oxidoreductase</keyword>
<dbReference type="PANTHER" id="PTHR21708">
    <property type="entry name" value="PROBABLE 2-DEHYDROPANTOATE 2-REDUCTASE"/>
    <property type="match status" value="1"/>
</dbReference>
<keyword evidence="9" id="KW-0566">Pantothenate biosynthesis</keyword>
<evidence type="ECO:0000259" key="10">
    <source>
        <dbReference type="Pfam" id="PF02558"/>
    </source>
</evidence>
<evidence type="ECO:0000313" key="13">
    <source>
        <dbReference type="Proteomes" id="UP000000925"/>
    </source>
</evidence>
<feature type="domain" description="Ketopantoate reductase N-terminal" evidence="10">
    <location>
        <begin position="8"/>
        <end position="163"/>
    </location>
</feature>